<keyword evidence="2" id="KW-0732">Signal</keyword>
<keyword evidence="1" id="KW-1133">Transmembrane helix</keyword>
<keyword evidence="1" id="KW-0472">Membrane</keyword>
<evidence type="ECO:0000313" key="4">
    <source>
        <dbReference type="Proteomes" id="UP001321749"/>
    </source>
</evidence>
<keyword evidence="1" id="KW-0812">Transmembrane</keyword>
<feature type="signal peptide" evidence="2">
    <location>
        <begin position="1"/>
        <end position="18"/>
    </location>
</feature>
<proteinExistence type="predicted"/>
<feature type="transmembrane region" description="Helical" evidence="1">
    <location>
        <begin position="278"/>
        <end position="298"/>
    </location>
</feature>
<feature type="transmembrane region" description="Helical" evidence="1">
    <location>
        <begin position="85"/>
        <end position="104"/>
    </location>
</feature>
<reference evidence="3" key="1">
    <citation type="journal article" date="2023" name="Mol. Phylogenet. Evol.">
        <title>Genome-scale phylogeny and comparative genomics of the fungal order Sordariales.</title>
        <authorList>
            <person name="Hensen N."/>
            <person name="Bonometti L."/>
            <person name="Westerberg I."/>
            <person name="Brannstrom I.O."/>
            <person name="Guillou S."/>
            <person name="Cros-Aarteil S."/>
            <person name="Calhoun S."/>
            <person name="Haridas S."/>
            <person name="Kuo A."/>
            <person name="Mondo S."/>
            <person name="Pangilinan J."/>
            <person name="Riley R."/>
            <person name="LaButti K."/>
            <person name="Andreopoulos B."/>
            <person name="Lipzen A."/>
            <person name="Chen C."/>
            <person name="Yan M."/>
            <person name="Daum C."/>
            <person name="Ng V."/>
            <person name="Clum A."/>
            <person name="Steindorff A."/>
            <person name="Ohm R.A."/>
            <person name="Martin F."/>
            <person name="Silar P."/>
            <person name="Natvig D.O."/>
            <person name="Lalanne C."/>
            <person name="Gautier V."/>
            <person name="Ament-Velasquez S.L."/>
            <person name="Kruys A."/>
            <person name="Hutchinson M.I."/>
            <person name="Powell A.J."/>
            <person name="Barry K."/>
            <person name="Miller A.N."/>
            <person name="Grigoriev I.V."/>
            <person name="Debuchy R."/>
            <person name="Gladieux P."/>
            <person name="Hiltunen Thoren M."/>
            <person name="Johannesson H."/>
        </authorList>
    </citation>
    <scope>NUCLEOTIDE SEQUENCE</scope>
    <source>
        <strain evidence="3">PSN324</strain>
    </source>
</reference>
<comment type="caution">
    <text evidence="3">The sequence shown here is derived from an EMBL/GenBank/DDBJ whole genome shotgun (WGS) entry which is preliminary data.</text>
</comment>
<accession>A0AAV9HIS8</accession>
<evidence type="ECO:0000256" key="1">
    <source>
        <dbReference type="SAM" id="Phobius"/>
    </source>
</evidence>
<gene>
    <name evidence="3" type="ORF">QBC42DRAFT_182731</name>
</gene>
<reference evidence="3" key="2">
    <citation type="submission" date="2023-06" db="EMBL/GenBank/DDBJ databases">
        <authorList>
            <consortium name="Lawrence Berkeley National Laboratory"/>
            <person name="Mondo S.J."/>
            <person name="Hensen N."/>
            <person name="Bonometti L."/>
            <person name="Westerberg I."/>
            <person name="Brannstrom I.O."/>
            <person name="Guillou S."/>
            <person name="Cros-Aarteil S."/>
            <person name="Calhoun S."/>
            <person name="Haridas S."/>
            <person name="Kuo A."/>
            <person name="Pangilinan J."/>
            <person name="Riley R."/>
            <person name="Labutti K."/>
            <person name="Andreopoulos B."/>
            <person name="Lipzen A."/>
            <person name="Chen C."/>
            <person name="Yanf M."/>
            <person name="Daum C."/>
            <person name="Ng V."/>
            <person name="Clum A."/>
            <person name="Steindorff A."/>
            <person name="Ohm R."/>
            <person name="Martin F."/>
            <person name="Silar P."/>
            <person name="Natvig D."/>
            <person name="Lalanne C."/>
            <person name="Gautier V."/>
            <person name="Ament-Velasquez S.L."/>
            <person name="Kruys A."/>
            <person name="Hutchinson M.I."/>
            <person name="Powell A.J."/>
            <person name="Barry K."/>
            <person name="Miller A.N."/>
            <person name="Grigoriev I.V."/>
            <person name="Debuchy R."/>
            <person name="Gladieux P."/>
            <person name="Thoren M.H."/>
            <person name="Johannesson H."/>
        </authorList>
    </citation>
    <scope>NUCLEOTIDE SEQUENCE</scope>
    <source>
        <strain evidence="3">PSN324</strain>
    </source>
</reference>
<evidence type="ECO:0000313" key="3">
    <source>
        <dbReference type="EMBL" id="KAK4459725.1"/>
    </source>
</evidence>
<dbReference type="AlphaFoldDB" id="A0AAV9HIS8"/>
<feature type="transmembrane region" description="Helical" evidence="1">
    <location>
        <begin position="44"/>
        <end position="65"/>
    </location>
</feature>
<feature type="transmembrane region" description="Helical" evidence="1">
    <location>
        <begin position="243"/>
        <end position="266"/>
    </location>
</feature>
<keyword evidence="4" id="KW-1185">Reference proteome</keyword>
<organism evidence="3 4">
    <name type="scientific">Cladorrhinum samala</name>
    <dbReference type="NCBI Taxonomy" id="585594"/>
    <lineage>
        <taxon>Eukaryota</taxon>
        <taxon>Fungi</taxon>
        <taxon>Dikarya</taxon>
        <taxon>Ascomycota</taxon>
        <taxon>Pezizomycotina</taxon>
        <taxon>Sordariomycetes</taxon>
        <taxon>Sordariomycetidae</taxon>
        <taxon>Sordariales</taxon>
        <taxon>Podosporaceae</taxon>
        <taxon>Cladorrhinum</taxon>
    </lineage>
</organism>
<sequence length="336" mass="37105">MPLLVAAAVLSFIPATEALSLSQWLSENPYENGGTVEEQIQCYALPYGAIGSASHLLTYFTAFMLSQGRNPILVWKKLDHRRFNLAVAIIGFLITLILTTLTMARCRRTWPFILIAVWKLVLSVTLTGMTVQATLEIFEMPKDGKTPEVEYDPFFAGGSYRADSTVGGYHPLKGSTSTFTLQRMNENGEYVERERKINLPQGQERYHRVWYWFPLYFVGSVIGFVGIMNVVGKNINDNHRLKLITGVFGGVTLLVVMAVLVLCCLLMDGSGCCGALSISFLAGAGVAVFVLSVLFAFYTDWVLAALAGDLVGTPSSDNAVFYWTYFAAKRLPMLSI</sequence>
<feature type="transmembrane region" description="Helical" evidence="1">
    <location>
        <begin position="110"/>
        <end position="135"/>
    </location>
</feature>
<protein>
    <submittedName>
        <fullName evidence="3">Uncharacterized protein</fullName>
    </submittedName>
</protein>
<dbReference type="Proteomes" id="UP001321749">
    <property type="component" value="Unassembled WGS sequence"/>
</dbReference>
<name>A0AAV9HIS8_9PEZI</name>
<feature type="chain" id="PRO_5043586439" evidence="2">
    <location>
        <begin position="19"/>
        <end position="336"/>
    </location>
</feature>
<evidence type="ECO:0000256" key="2">
    <source>
        <dbReference type="SAM" id="SignalP"/>
    </source>
</evidence>
<dbReference type="EMBL" id="MU865029">
    <property type="protein sequence ID" value="KAK4459725.1"/>
    <property type="molecule type" value="Genomic_DNA"/>
</dbReference>
<feature type="transmembrane region" description="Helical" evidence="1">
    <location>
        <begin position="209"/>
        <end position="231"/>
    </location>
</feature>